<dbReference type="GO" id="GO:0005525">
    <property type="term" value="F:GTP binding"/>
    <property type="evidence" value="ECO:0007669"/>
    <property type="project" value="UniProtKB-KW"/>
</dbReference>
<evidence type="ECO:0000256" key="1">
    <source>
        <dbReference type="ARBA" id="ARBA00022741"/>
    </source>
</evidence>
<name>A0A9Q0LEH8_ANAIG</name>
<dbReference type="PANTHER" id="PTHR42908:SF3">
    <property type="entry name" value="ELONGATION FACTOR-LIKE GTPASE 1"/>
    <property type="match status" value="1"/>
</dbReference>
<dbReference type="InterPro" id="IPR005517">
    <property type="entry name" value="Transl_elong_EFG/EF2_IV"/>
</dbReference>
<gene>
    <name evidence="4" type="ORF">M0811_10510</name>
</gene>
<keyword evidence="4" id="KW-0251">Elongation factor</keyword>
<accession>A0A9Q0LEH8</accession>
<feature type="domain" description="Translation elongation factor EFG/EF2" evidence="3">
    <location>
        <begin position="592"/>
        <end position="700"/>
    </location>
</feature>
<evidence type="ECO:0000256" key="2">
    <source>
        <dbReference type="ARBA" id="ARBA00023134"/>
    </source>
</evidence>
<dbReference type="GO" id="GO:0005829">
    <property type="term" value="C:cytosol"/>
    <property type="evidence" value="ECO:0007669"/>
    <property type="project" value="TreeGrafter"/>
</dbReference>
<dbReference type="GO" id="GO:0003924">
    <property type="term" value="F:GTPase activity"/>
    <property type="evidence" value="ECO:0007669"/>
    <property type="project" value="TreeGrafter"/>
</dbReference>
<dbReference type="InterPro" id="IPR027417">
    <property type="entry name" value="P-loop_NTPase"/>
</dbReference>
<keyword evidence="5" id="KW-1185">Reference proteome</keyword>
<dbReference type="SUPFAM" id="SSF50447">
    <property type="entry name" value="Translation proteins"/>
    <property type="match status" value="1"/>
</dbReference>
<dbReference type="GO" id="GO:1990904">
    <property type="term" value="C:ribonucleoprotein complex"/>
    <property type="evidence" value="ECO:0007669"/>
    <property type="project" value="TreeGrafter"/>
</dbReference>
<protein>
    <submittedName>
        <fullName evidence="4">Eukaryotic translation elongation factor 2a tandem duplicate 1-related</fullName>
    </submittedName>
</protein>
<dbReference type="GO" id="GO:0003746">
    <property type="term" value="F:translation elongation factor activity"/>
    <property type="evidence" value="ECO:0007669"/>
    <property type="project" value="UniProtKB-KW"/>
</dbReference>
<dbReference type="Proteomes" id="UP001149090">
    <property type="component" value="Unassembled WGS sequence"/>
</dbReference>
<evidence type="ECO:0000259" key="3">
    <source>
        <dbReference type="Pfam" id="PF03764"/>
    </source>
</evidence>
<dbReference type="Gene3D" id="3.30.230.10">
    <property type="match status" value="1"/>
</dbReference>
<dbReference type="Pfam" id="PF03764">
    <property type="entry name" value="EFG_IV"/>
    <property type="match status" value="1"/>
</dbReference>
<keyword evidence="4" id="KW-0648">Protein biosynthesis</keyword>
<evidence type="ECO:0000313" key="4">
    <source>
        <dbReference type="EMBL" id="KAJ5071238.1"/>
    </source>
</evidence>
<dbReference type="Gene3D" id="3.90.1430.10">
    <property type="entry name" value="Yeast translation eEF2 (G' domain)"/>
    <property type="match status" value="1"/>
</dbReference>
<dbReference type="InterPro" id="IPR020568">
    <property type="entry name" value="Ribosomal_Su5_D2-typ_SF"/>
</dbReference>
<dbReference type="InterPro" id="IPR009000">
    <property type="entry name" value="Transl_B-barrel_sf"/>
</dbReference>
<proteinExistence type="predicted"/>
<keyword evidence="2" id="KW-0342">GTP-binding</keyword>
<dbReference type="InterPro" id="IPR014721">
    <property type="entry name" value="Ribsml_uS5_D2-typ_fold_subgr"/>
</dbReference>
<dbReference type="AlphaFoldDB" id="A0A9Q0LEH8"/>
<dbReference type="EMBL" id="JAPDFW010000090">
    <property type="protein sequence ID" value="KAJ5071238.1"/>
    <property type="molecule type" value="Genomic_DNA"/>
</dbReference>
<comment type="caution">
    <text evidence="4">The sequence shown here is derived from an EMBL/GenBank/DDBJ whole genome shotgun (WGS) entry which is preliminary data.</text>
</comment>
<evidence type="ECO:0000313" key="5">
    <source>
        <dbReference type="Proteomes" id="UP001149090"/>
    </source>
</evidence>
<dbReference type="CDD" id="cd01681">
    <property type="entry name" value="aeEF2_snRNP_like_IV"/>
    <property type="match status" value="1"/>
</dbReference>
<dbReference type="PANTHER" id="PTHR42908">
    <property type="entry name" value="TRANSLATION ELONGATION FACTOR-RELATED"/>
    <property type="match status" value="1"/>
</dbReference>
<dbReference type="SUPFAM" id="SSF54211">
    <property type="entry name" value="Ribosomal protein S5 domain 2-like"/>
    <property type="match status" value="1"/>
</dbReference>
<reference evidence="4" key="1">
    <citation type="submission" date="2022-10" db="EMBL/GenBank/DDBJ databases">
        <title>Novel sulphate-reducing endosymbionts in the free-living metamonad Anaeramoeba.</title>
        <authorList>
            <person name="Jerlstrom-Hultqvist J."/>
            <person name="Cepicka I."/>
            <person name="Gallot-Lavallee L."/>
            <person name="Salas-Leiva D."/>
            <person name="Curtis B.A."/>
            <person name="Zahonova K."/>
            <person name="Pipaliya S."/>
            <person name="Dacks J."/>
            <person name="Roger A.J."/>
        </authorList>
    </citation>
    <scope>NUCLEOTIDE SEQUENCE</scope>
    <source>
        <strain evidence="4">BMAN</strain>
    </source>
</reference>
<dbReference type="SUPFAM" id="SSF52540">
    <property type="entry name" value="P-loop containing nucleoside triphosphate hydrolases"/>
    <property type="match status" value="1"/>
</dbReference>
<dbReference type="Gene3D" id="2.40.30.10">
    <property type="entry name" value="Translation factors"/>
    <property type="match status" value="1"/>
</dbReference>
<sequence length="823" mass="96359">MFELQEIQKNEEKIRIFGIFENENSLVTDQFVSKWYIYLRRNDYIFDRRDEPEPSLSYRRNIILKYKKTNQKEAKKEEDSMIFYLLSFPSLNLDAQELIQATPVIDGLIFVFPSTSSLTKIDSYIRYSITHKVKPILFLDNIFDLILNPDLDLQKTFQILSEIIDNFNHIISSCLPDFFQNFSLDPIKGNVVFGSSPHSFGFTIEKFASFYNKRFFVNQEKLTEKLWGKKYWNQESKKFTSKNTSKSGKQLRTTFAQFVLEPLLQFLQAIKANEKEKVRKMCGSLGIKIQYEDLEIEEPNRRIRRIMEKFINLAETLGGAVSIHLPSPKQAQKYRVENFYTGPLNDPNAEAICDCDPNGPLFVYVWKWTSIERSRNFAFFARIFSGNLKMRQKVNKISANYKLGERENVTEKTIQRIFMFSGWQIETISDCLCGNLVCIQEMYDPTSPVTLTDFYPFYPFKTHSFHNQKVMKIQIEPSQKDLQKITDFLRKETRLNPYLSFETDDTRAFFSVESPNKEMIEDLIEKLKKQKQIEYSITKLRPIYRETIQKKSTFTSLAISPNKHNKIYMNAEPIPSDHEKKISKKFTKIKDALYERNALFIDELGWSQTDTQRIWDLGSDSENPLLIVDKTSPVLYLNETKDYFNAALNHVSKGILCNQKLKGVQFNIIDAILHSDSIHRGGGQLIPTIARVIKSSFLSADPKIMEPFFNFRLEISPQKTQIMKDFFSQNQNVQLKSSNISDCFNSIFEGVISVQDSFDFKKRLSDLLDEYPILFFDFDSWRIVEGEIWDINSKAYSLITELRKENNLEIDIPTLESFLNFRK</sequence>
<organism evidence="4 5">
    <name type="scientific">Anaeramoeba ignava</name>
    <name type="common">Anaerobic marine amoeba</name>
    <dbReference type="NCBI Taxonomy" id="1746090"/>
    <lineage>
        <taxon>Eukaryota</taxon>
        <taxon>Metamonada</taxon>
        <taxon>Anaeramoebidae</taxon>
        <taxon>Anaeramoeba</taxon>
    </lineage>
</organism>
<keyword evidence="1" id="KW-0547">Nucleotide-binding</keyword>